<proteinExistence type="inferred from homology"/>
<dbReference type="AlphaFoldDB" id="A0A7W9MWS2"/>
<evidence type="ECO:0000313" key="4">
    <source>
        <dbReference type="EMBL" id="MBB5838590.1"/>
    </source>
</evidence>
<dbReference type="PANTHER" id="PTHR44169">
    <property type="entry name" value="NADPH-DEPENDENT 1-ACYLDIHYDROXYACETONE PHOSPHATE REDUCTASE"/>
    <property type="match status" value="1"/>
</dbReference>
<evidence type="ECO:0000256" key="1">
    <source>
        <dbReference type="ARBA" id="ARBA00006484"/>
    </source>
</evidence>
<protein>
    <submittedName>
        <fullName evidence="4">Putative oxidoreductase</fullName>
        <ecNumber evidence="4">1.-.-.-</ecNumber>
    </submittedName>
</protein>
<comment type="caution">
    <text evidence="4">The sequence shown here is derived from an EMBL/GenBank/DDBJ whole genome shotgun (WGS) entry which is preliminary data.</text>
</comment>
<dbReference type="PANTHER" id="PTHR44169:SF6">
    <property type="entry name" value="NADPH-DEPENDENT 1-ACYLDIHYDROXYACETONE PHOSPHATE REDUCTASE"/>
    <property type="match status" value="1"/>
</dbReference>
<dbReference type="EC" id="1.-.-.-" evidence="4"/>
<dbReference type="PRINTS" id="PR00081">
    <property type="entry name" value="GDHRDH"/>
</dbReference>
<dbReference type="Gene3D" id="3.40.50.720">
    <property type="entry name" value="NAD(P)-binding Rossmann-like Domain"/>
    <property type="match status" value="1"/>
</dbReference>
<dbReference type="EMBL" id="JACHMY010000001">
    <property type="protein sequence ID" value="MBB5838590.1"/>
    <property type="molecule type" value="Genomic_DNA"/>
</dbReference>
<dbReference type="InterPro" id="IPR020904">
    <property type="entry name" value="Sc_DH/Rdtase_CS"/>
</dbReference>
<reference evidence="4 5" key="1">
    <citation type="submission" date="2020-08" db="EMBL/GenBank/DDBJ databases">
        <title>Sequencing the genomes of 1000 actinobacteria strains.</title>
        <authorList>
            <person name="Klenk H.-P."/>
        </authorList>
    </citation>
    <scope>NUCLEOTIDE SEQUENCE [LARGE SCALE GENOMIC DNA]</scope>
    <source>
        <strain evidence="4 5">DSM 28967</strain>
    </source>
</reference>
<dbReference type="SUPFAM" id="SSF51735">
    <property type="entry name" value="NAD(P)-binding Rossmann-fold domains"/>
    <property type="match status" value="1"/>
</dbReference>
<sequence>MKTTGNTIFLTGGTSGIGLGLARRFRDLGNTVIISGRRKDLLDRLAAEEGFGTVELDVADPASIASAYGTVTTRYPETNVLITMAGVMRGENLRDPEHLAVAEQTIEINLLGTIRTITAFLPFLEQRPDATIVTVSSGLAFTPLVLTPTYNATKAAVHSYTESLRAQLAGSGVQVIELVPPAVQTNLFEGQDPDPTWMPLEEYLDESVQLFADQPEAREILVERVKFLRNSELENRYDETFAALNSH</sequence>
<keyword evidence="5" id="KW-1185">Reference proteome</keyword>
<dbReference type="RefSeq" id="WP_184799529.1">
    <property type="nucleotide sequence ID" value="NZ_JACHMY010000001.1"/>
</dbReference>
<name>A0A7W9MWS2_9ACTN</name>
<dbReference type="Pfam" id="PF00106">
    <property type="entry name" value="adh_short"/>
    <property type="match status" value="1"/>
</dbReference>
<evidence type="ECO:0000256" key="3">
    <source>
        <dbReference type="RuleBase" id="RU000363"/>
    </source>
</evidence>
<dbReference type="InterPro" id="IPR002347">
    <property type="entry name" value="SDR_fam"/>
</dbReference>
<dbReference type="Proteomes" id="UP000549971">
    <property type="component" value="Unassembled WGS sequence"/>
</dbReference>
<dbReference type="PROSITE" id="PS00061">
    <property type="entry name" value="ADH_SHORT"/>
    <property type="match status" value="1"/>
</dbReference>
<gene>
    <name evidence="4" type="ORF">HDA39_005324</name>
</gene>
<evidence type="ECO:0000256" key="2">
    <source>
        <dbReference type="ARBA" id="ARBA00023002"/>
    </source>
</evidence>
<dbReference type="GO" id="GO:0016491">
    <property type="term" value="F:oxidoreductase activity"/>
    <property type="evidence" value="ECO:0007669"/>
    <property type="project" value="UniProtKB-KW"/>
</dbReference>
<dbReference type="InterPro" id="IPR036291">
    <property type="entry name" value="NAD(P)-bd_dom_sf"/>
</dbReference>
<dbReference type="PRINTS" id="PR00080">
    <property type="entry name" value="SDRFAMILY"/>
</dbReference>
<accession>A0A7W9MWS2</accession>
<keyword evidence="2 4" id="KW-0560">Oxidoreductase</keyword>
<comment type="similarity">
    <text evidence="1 3">Belongs to the short-chain dehydrogenases/reductases (SDR) family.</text>
</comment>
<organism evidence="4 5">
    <name type="scientific">Kribbella italica</name>
    <dbReference type="NCBI Taxonomy" id="1540520"/>
    <lineage>
        <taxon>Bacteria</taxon>
        <taxon>Bacillati</taxon>
        <taxon>Actinomycetota</taxon>
        <taxon>Actinomycetes</taxon>
        <taxon>Propionibacteriales</taxon>
        <taxon>Kribbellaceae</taxon>
        <taxon>Kribbella</taxon>
    </lineage>
</organism>
<evidence type="ECO:0000313" key="5">
    <source>
        <dbReference type="Proteomes" id="UP000549971"/>
    </source>
</evidence>